<evidence type="ECO:0000313" key="1">
    <source>
        <dbReference type="EMBL" id="MBJ3776230.1"/>
    </source>
</evidence>
<name>A0A934MGS8_9HYPH</name>
<reference evidence="1" key="1">
    <citation type="submission" date="2020-12" db="EMBL/GenBank/DDBJ databases">
        <title>Bacterial taxonomy.</title>
        <authorList>
            <person name="Pan X."/>
        </authorList>
    </citation>
    <scope>NUCLEOTIDE SEQUENCE</scope>
    <source>
        <strain evidence="1">B2012</strain>
    </source>
</reference>
<dbReference type="Proteomes" id="UP000609531">
    <property type="component" value="Unassembled WGS sequence"/>
</dbReference>
<proteinExistence type="predicted"/>
<dbReference type="InterPro" id="IPR029058">
    <property type="entry name" value="AB_hydrolase_fold"/>
</dbReference>
<organism evidence="1 2">
    <name type="scientific">Acuticoccus mangrovi</name>
    <dbReference type="NCBI Taxonomy" id="2796142"/>
    <lineage>
        <taxon>Bacteria</taxon>
        <taxon>Pseudomonadati</taxon>
        <taxon>Pseudomonadota</taxon>
        <taxon>Alphaproteobacteria</taxon>
        <taxon>Hyphomicrobiales</taxon>
        <taxon>Amorphaceae</taxon>
        <taxon>Acuticoccus</taxon>
    </lineage>
</organism>
<gene>
    <name evidence="1" type="ORF">JCR33_11055</name>
</gene>
<sequence>MTEATDCEDELKQLKTRVGRLWRQLELERKKNFALTEALIRHLDIGVCPANSPYASLAPIERDAGDDEYPIIAFGGMATALSMPFAEFKRFLSSGNQTSYFVKDLHQAWYQFGLLGLTEGVTDTAEYLRAMLPPTVREVSCVGTSAGGFGAILMGVLMGAARVVAFGPQTALTPAVVRAFRSQDTRAEDIRQHGTHLDLVPVLQRNTTTEIVVHVSNDHMRDRVAADRIEGLPGVSVHRYEVSNHRIAAWLKEHGRLGEALAPVLRSEHGASTAAARAVVS</sequence>
<comment type="caution">
    <text evidence="1">The sequence shown here is derived from an EMBL/GenBank/DDBJ whole genome shotgun (WGS) entry which is preliminary data.</text>
</comment>
<dbReference type="SUPFAM" id="SSF53474">
    <property type="entry name" value="alpha/beta-Hydrolases"/>
    <property type="match status" value="1"/>
</dbReference>
<dbReference type="EMBL" id="JAEKJA010000007">
    <property type="protein sequence ID" value="MBJ3776230.1"/>
    <property type="molecule type" value="Genomic_DNA"/>
</dbReference>
<evidence type="ECO:0000313" key="2">
    <source>
        <dbReference type="Proteomes" id="UP000609531"/>
    </source>
</evidence>
<keyword evidence="2" id="KW-1185">Reference proteome</keyword>
<accession>A0A934MGS8</accession>
<dbReference type="AlphaFoldDB" id="A0A934MGS8"/>
<dbReference type="RefSeq" id="WP_198882105.1">
    <property type="nucleotide sequence ID" value="NZ_JAEKJA010000007.1"/>
</dbReference>
<protein>
    <submittedName>
        <fullName evidence="1">Uncharacterized protein</fullName>
    </submittedName>
</protein>